<accession>A0A075WM77</accession>
<dbReference type="RefSeq" id="WP_048096651.1">
    <property type="nucleotide sequence ID" value="NZ_CP006577.1"/>
</dbReference>
<dbReference type="GeneID" id="24795363"/>
<name>A0A075WM77_ARCFL</name>
<dbReference type="KEGG" id="afg:AFULGI_00018680"/>
<evidence type="ECO:0000313" key="2">
    <source>
        <dbReference type="EMBL" id="AIG98623.1"/>
    </source>
</evidence>
<proteinExistence type="predicted"/>
<dbReference type="EMBL" id="CP006577">
    <property type="protein sequence ID" value="AIG98623.1"/>
    <property type="molecule type" value="Genomic_DNA"/>
</dbReference>
<keyword evidence="1" id="KW-0812">Transmembrane</keyword>
<reference evidence="2 3" key="1">
    <citation type="submission" date="2013-07" db="EMBL/GenBank/DDBJ databases">
        <title>Genome of Archaeoglobus fulgidus.</title>
        <authorList>
            <person name="Fiebig A."/>
            <person name="Birkeland N.-K."/>
        </authorList>
    </citation>
    <scope>NUCLEOTIDE SEQUENCE [LARGE SCALE GENOMIC DNA]</scope>
    <source>
        <strain evidence="2 3">DSM 8774</strain>
    </source>
</reference>
<protein>
    <submittedName>
        <fullName evidence="2">Uncharacterized protein</fullName>
    </submittedName>
</protein>
<dbReference type="HOGENOM" id="CLU_2629490_0_0_2"/>
<evidence type="ECO:0000313" key="3">
    <source>
        <dbReference type="Proteomes" id="UP000028501"/>
    </source>
</evidence>
<feature type="transmembrane region" description="Helical" evidence="1">
    <location>
        <begin position="49"/>
        <end position="67"/>
    </location>
</feature>
<dbReference type="AlphaFoldDB" id="A0A075WM77"/>
<keyword evidence="1" id="KW-0472">Membrane</keyword>
<sequence length="77" mass="8556">MAREEPCPNCGKMAEIVSEGDREILRCAACGTERVIVGMEEILPIEKKLVVGSLILAIILLGILYYISYQMIAHLYT</sequence>
<organism evidence="2 3">
    <name type="scientific">Archaeoglobus fulgidus DSM 8774</name>
    <dbReference type="NCBI Taxonomy" id="1344584"/>
    <lineage>
        <taxon>Archaea</taxon>
        <taxon>Methanobacteriati</taxon>
        <taxon>Methanobacteriota</taxon>
        <taxon>Archaeoglobi</taxon>
        <taxon>Archaeoglobales</taxon>
        <taxon>Archaeoglobaceae</taxon>
        <taxon>Archaeoglobus</taxon>
    </lineage>
</organism>
<dbReference type="Proteomes" id="UP000028501">
    <property type="component" value="Chromosome"/>
</dbReference>
<gene>
    <name evidence="2" type="ORF">AFULGI_00018680</name>
</gene>
<keyword evidence="1" id="KW-1133">Transmembrane helix</keyword>
<evidence type="ECO:0000256" key="1">
    <source>
        <dbReference type="SAM" id="Phobius"/>
    </source>
</evidence>